<dbReference type="AlphaFoldDB" id="A0A088BEZ3"/>
<dbReference type="PROSITE" id="PS51471">
    <property type="entry name" value="FE2OG_OXY"/>
    <property type="match status" value="1"/>
</dbReference>
<evidence type="ECO:0000256" key="3">
    <source>
        <dbReference type="ARBA" id="ARBA00023004"/>
    </source>
</evidence>
<evidence type="ECO:0000256" key="4">
    <source>
        <dbReference type="RuleBase" id="RU003682"/>
    </source>
</evidence>
<dbReference type="EMBL" id="KF704819">
    <property type="protein sequence ID" value="AGY80773.1"/>
    <property type="molecule type" value="mRNA"/>
</dbReference>
<feature type="domain" description="Fe2OG dioxygenase" evidence="5">
    <location>
        <begin position="209"/>
        <end position="309"/>
    </location>
</feature>
<dbReference type="Pfam" id="PF03171">
    <property type="entry name" value="2OG-FeII_Oxy"/>
    <property type="match status" value="1"/>
</dbReference>
<sequence length="352" mass="40185">MAMEKWAFNRVQTLADSGIQTVPPQYVRPVEKAHHDPNSFQVPIIDLQLPFSPEKHDHIYKDQYDSIAAQISSAAESWGFFQIINHGIPDELLQRLQTAGREFFDLPLEEKEPYANLDGVTDDRFEGYGTKLKCTSDGRQGWSDFYFHMVWPPSLIDFNKWPKHPPFYREVTEEYGRQVLGVVDKLLSAFSINLGLEESTVGNALGGENLEMELKINYYPACPQPDMALGVLPHTDMSALTVLKPNDVPGLQILRDNEWVTAKHVPDTLIIHIGDQLQTLSNGRYKSVLHRTLVSKDKVRMSWPVFCIPPLDLVVGPLKQLIDENHPPLFDAMTYREFKQRKKTKAKKQQSS</sequence>
<dbReference type="SMR" id="A0A088BEZ3"/>
<keyword evidence="2 4" id="KW-0479">Metal-binding</keyword>
<evidence type="ECO:0000256" key="2">
    <source>
        <dbReference type="ARBA" id="ARBA00022723"/>
    </source>
</evidence>
<evidence type="ECO:0000313" key="6">
    <source>
        <dbReference type="EMBL" id="AGY80773.1"/>
    </source>
</evidence>
<dbReference type="PANTHER" id="PTHR47991">
    <property type="entry name" value="OXOGLUTARATE/IRON-DEPENDENT DIOXYGENASE"/>
    <property type="match status" value="1"/>
</dbReference>
<dbReference type="Gene3D" id="2.60.120.330">
    <property type="entry name" value="B-lactam Antibiotic, Isopenicillin N Synthase, Chain"/>
    <property type="match status" value="1"/>
</dbReference>
<dbReference type="SUPFAM" id="SSF51197">
    <property type="entry name" value="Clavaminate synthase-like"/>
    <property type="match status" value="1"/>
</dbReference>
<dbReference type="GO" id="GO:0046872">
    <property type="term" value="F:metal ion binding"/>
    <property type="evidence" value="ECO:0007669"/>
    <property type="project" value="UniProtKB-KW"/>
</dbReference>
<dbReference type="PRINTS" id="PR00682">
    <property type="entry name" value="IPNSYNTHASE"/>
</dbReference>
<dbReference type="GO" id="GO:0016491">
    <property type="term" value="F:oxidoreductase activity"/>
    <property type="evidence" value="ECO:0007669"/>
    <property type="project" value="UniProtKB-KW"/>
</dbReference>
<dbReference type="InterPro" id="IPR050295">
    <property type="entry name" value="Plant_2OG-oxidoreductases"/>
</dbReference>
<dbReference type="Pfam" id="PF14226">
    <property type="entry name" value="DIOX_N"/>
    <property type="match status" value="1"/>
</dbReference>
<dbReference type="InterPro" id="IPR044861">
    <property type="entry name" value="IPNS-like_FE2OG_OXY"/>
</dbReference>
<keyword evidence="3 4" id="KW-0408">Iron</keyword>
<evidence type="ECO:0000256" key="1">
    <source>
        <dbReference type="ARBA" id="ARBA00008056"/>
    </source>
</evidence>
<protein>
    <submittedName>
        <fullName evidence="6">Flavonol synthase</fullName>
    </submittedName>
</protein>
<reference evidence="6" key="1">
    <citation type="submission" date="2013-09" db="EMBL/GenBank/DDBJ databases">
        <title>Flavonol biosynthesis genes are induced in inclined stems of radiata pine young seedlings.</title>
        <authorList>
            <person name="Ramos P."/>
            <person name="Moya-Leon A."/>
            <person name="Herrera R."/>
        </authorList>
    </citation>
    <scope>NUCLEOTIDE SEQUENCE</scope>
</reference>
<organism evidence="6">
    <name type="scientific">Pinus radiata</name>
    <name type="common">Monterey pine</name>
    <name type="synonym">Pinus insignis</name>
    <dbReference type="NCBI Taxonomy" id="3347"/>
    <lineage>
        <taxon>Eukaryota</taxon>
        <taxon>Viridiplantae</taxon>
        <taxon>Streptophyta</taxon>
        <taxon>Embryophyta</taxon>
        <taxon>Tracheophyta</taxon>
        <taxon>Spermatophyta</taxon>
        <taxon>Pinopsida</taxon>
        <taxon>Pinidae</taxon>
        <taxon>Conifers I</taxon>
        <taxon>Pinales</taxon>
        <taxon>Pinaceae</taxon>
        <taxon>Pinus</taxon>
        <taxon>Pinus subgen. Pinus</taxon>
    </lineage>
</organism>
<dbReference type="InterPro" id="IPR027443">
    <property type="entry name" value="IPNS-like_sf"/>
</dbReference>
<gene>
    <name evidence="6" type="primary">FLS</name>
</gene>
<keyword evidence="4" id="KW-0560">Oxidoreductase</keyword>
<proteinExistence type="evidence at transcript level"/>
<dbReference type="FunFam" id="2.60.120.330:FF:000079">
    <property type="entry name" value="Protein SRG1"/>
    <property type="match status" value="1"/>
</dbReference>
<dbReference type="InterPro" id="IPR026992">
    <property type="entry name" value="DIOX_N"/>
</dbReference>
<accession>A0A088BEZ3</accession>
<dbReference type="InterPro" id="IPR005123">
    <property type="entry name" value="Oxoglu/Fe-dep_dioxygenase_dom"/>
</dbReference>
<evidence type="ECO:0000259" key="5">
    <source>
        <dbReference type="PROSITE" id="PS51471"/>
    </source>
</evidence>
<name>A0A088BEZ3_PINRA</name>
<comment type="similarity">
    <text evidence="1 4">Belongs to the iron/ascorbate-dependent oxidoreductase family.</text>
</comment>